<keyword evidence="2" id="KW-1185">Reference proteome</keyword>
<gene>
    <name evidence="1" type="ORF">Sjap_020618</name>
</gene>
<dbReference type="Proteomes" id="UP001417504">
    <property type="component" value="Unassembled WGS sequence"/>
</dbReference>
<comment type="caution">
    <text evidence="1">The sequence shown here is derived from an EMBL/GenBank/DDBJ whole genome shotgun (WGS) entry which is preliminary data.</text>
</comment>
<accession>A0AAP0I0U0</accession>
<evidence type="ECO:0000313" key="1">
    <source>
        <dbReference type="EMBL" id="KAK9103364.1"/>
    </source>
</evidence>
<organism evidence="1 2">
    <name type="scientific">Stephania japonica</name>
    <dbReference type="NCBI Taxonomy" id="461633"/>
    <lineage>
        <taxon>Eukaryota</taxon>
        <taxon>Viridiplantae</taxon>
        <taxon>Streptophyta</taxon>
        <taxon>Embryophyta</taxon>
        <taxon>Tracheophyta</taxon>
        <taxon>Spermatophyta</taxon>
        <taxon>Magnoliopsida</taxon>
        <taxon>Ranunculales</taxon>
        <taxon>Menispermaceae</taxon>
        <taxon>Menispermoideae</taxon>
        <taxon>Cissampelideae</taxon>
        <taxon>Stephania</taxon>
    </lineage>
</organism>
<evidence type="ECO:0000313" key="2">
    <source>
        <dbReference type="Proteomes" id="UP001417504"/>
    </source>
</evidence>
<protein>
    <submittedName>
        <fullName evidence="1">Uncharacterized protein</fullName>
    </submittedName>
</protein>
<dbReference type="EMBL" id="JBBNAE010000008">
    <property type="protein sequence ID" value="KAK9103364.1"/>
    <property type="molecule type" value="Genomic_DNA"/>
</dbReference>
<name>A0AAP0I0U0_9MAGN</name>
<sequence length="54" mass="5838">MDAHKVSNVIIGLQGTQGNGLCKVHCYIPINVDPKFSNKKCGFTSMQPRSSLSS</sequence>
<reference evidence="1 2" key="1">
    <citation type="submission" date="2024-01" db="EMBL/GenBank/DDBJ databases">
        <title>Genome assemblies of Stephania.</title>
        <authorList>
            <person name="Yang L."/>
        </authorList>
    </citation>
    <scope>NUCLEOTIDE SEQUENCE [LARGE SCALE GENOMIC DNA]</scope>
    <source>
        <strain evidence="1">QJT</strain>
        <tissue evidence="1">Leaf</tissue>
    </source>
</reference>
<proteinExistence type="predicted"/>
<dbReference type="AlphaFoldDB" id="A0AAP0I0U0"/>